<dbReference type="EMBL" id="JADBGQ010000003">
    <property type="protein sequence ID" value="KAG5406052.1"/>
    <property type="molecule type" value="Genomic_DNA"/>
</dbReference>
<accession>A0ABQ7N564</accession>
<sequence length="93" mass="10660">MEIWRGCRSMSTCGVVDGTTCKRTVQQQIRLWRCDSSRNFDVGLLGSKLWVRPKQIPTRTQSEALTRRWFEFRFVPVEGKLRWAVNGGAAAQG</sequence>
<evidence type="ECO:0000313" key="2">
    <source>
        <dbReference type="Proteomes" id="UP000823674"/>
    </source>
</evidence>
<dbReference type="Proteomes" id="UP000823674">
    <property type="component" value="Chromosome A03"/>
</dbReference>
<keyword evidence="2" id="KW-1185">Reference proteome</keyword>
<name>A0ABQ7N564_BRACM</name>
<protein>
    <submittedName>
        <fullName evidence="1">Uncharacterized protein</fullName>
    </submittedName>
</protein>
<organism evidence="1 2">
    <name type="scientific">Brassica rapa subsp. trilocularis</name>
    <dbReference type="NCBI Taxonomy" id="1813537"/>
    <lineage>
        <taxon>Eukaryota</taxon>
        <taxon>Viridiplantae</taxon>
        <taxon>Streptophyta</taxon>
        <taxon>Embryophyta</taxon>
        <taxon>Tracheophyta</taxon>
        <taxon>Spermatophyta</taxon>
        <taxon>Magnoliopsida</taxon>
        <taxon>eudicotyledons</taxon>
        <taxon>Gunneridae</taxon>
        <taxon>Pentapetalae</taxon>
        <taxon>rosids</taxon>
        <taxon>malvids</taxon>
        <taxon>Brassicales</taxon>
        <taxon>Brassicaceae</taxon>
        <taxon>Brassiceae</taxon>
        <taxon>Brassica</taxon>
    </lineage>
</organism>
<proteinExistence type="predicted"/>
<gene>
    <name evidence="1" type="primary">A03g505290.1_BraROA</name>
    <name evidence="1" type="ORF">IGI04_012171</name>
</gene>
<evidence type="ECO:0000313" key="1">
    <source>
        <dbReference type="EMBL" id="KAG5406052.1"/>
    </source>
</evidence>
<comment type="caution">
    <text evidence="1">The sequence shown here is derived from an EMBL/GenBank/DDBJ whole genome shotgun (WGS) entry which is preliminary data.</text>
</comment>
<reference evidence="1 2" key="1">
    <citation type="submission" date="2021-03" db="EMBL/GenBank/DDBJ databases">
        <authorList>
            <person name="King G.J."/>
            <person name="Bancroft I."/>
            <person name="Baten A."/>
            <person name="Bloomfield J."/>
            <person name="Borpatragohain P."/>
            <person name="He Z."/>
            <person name="Irish N."/>
            <person name="Irwin J."/>
            <person name="Liu K."/>
            <person name="Mauleon R.P."/>
            <person name="Moore J."/>
            <person name="Morris R."/>
            <person name="Ostergaard L."/>
            <person name="Wang B."/>
            <person name="Wells R."/>
        </authorList>
    </citation>
    <scope>NUCLEOTIDE SEQUENCE [LARGE SCALE GENOMIC DNA]</scope>
    <source>
        <strain evidence="1">R-o-18</strain>
        <tissue evidence="1">Leaf</tissue>
    </source>
</reference>